<dbReference type="Proteomes" id="UP000199182">
    <property type="component" value="Unassembled WGS sequence"/>
</dbReference>
<accession>A0A1G9ULN2</accession>
<keyword evidence="3" id="KW-1185">Reference proteome</keyword>
<reference evidence="2 3" key="1">
    <citation type="submission" date="2016-10" db="EMBL/GenBank/DDBJ databases">
        <authorList>
            <person name="de Groot N.N."/>
        </authorList>
    </citation>
    <scope>NUCLEOTIDE SEQUENCE [LARGE SCALE GENOMIC DNA]</scope>
    <source>
        <strain evidence="2 3">CGMCC 1.5012</strain>
    </source>
</reference>
<name>A0A1G9ULN2_9FIRM</name>
<keyword evidence="1" id="KW-0812">Transmembrane</keyword>
<dbReference type="EMBL" id="FNID01000002">
    <property type="protein sequence ID" value="SDM60445.1"/>
    <property type="molecule type" value="Genomic_DNA"/>
</dbReference>
<evidence type="ECO:0000313" key="3">
    <source>
        <dbReference type="Proteomes" id="UP000199182"/>
    </source>
</evidence>
<keyword evidence="1" id="KW-1133">Transmembrane helix</keyword>
<evidence type="ECO:0000256" key="1">
    <source>
        <dbReference type="SAM" id="Phobius"/>
    </source>
</evidence>
<keyword evidence="1" id="KW-0472">Membrane</keyword>
<proteinExistence type="predicted"/>
<evidence type="ECO:0000313" key="2">
    <source>
        <dbReference type="EMBL" id="SDM60445.1"/>
    </source>
</evidence>
<protein>
    <submittedName>
        <fullName evidence="2">Uncharacterized protein</fullName>
    </submittedName>
</protein>
<sequence>MAAQNLYKGYRYYVSLGYYYATGLIGCGLRAAVKR</sequence>
<dbReference type="AlphaFoldDB" id="A0A1G9ULN2"/>
<feature type="transmembrane region" description="Helical" evidence="1">
    <location>
        <begin position="12"/>
        <end position="33"/>
    </location>
</feature>
<dbReference type="STRING" id="258515.SAMN05192585_10244"/>
<organism evidence="2 3">
    <name type="scientific">Acetanaerobacterium elongatum</name>
    <dbReference type="NCBI Taxonomy" id="258515"/>
    <lineage>
        <taxon>Bacteria</taxon>
        <taxon>Bacillati</taxon>
        <taxon>Bacillota</taxon>
        <taxon>Clostridia</taxon>
        <taxon>Eubacteriales</taxon>
        <taxon>Oscillospiraceae</taxon>
        <taxon>Acetanaerobacterium</taxon>
    </lineage>
</organism>
<gene>
    <name evidence="2" type="ORF">SAMN05192585_10244</name>
</gene>